<evidence type="ECO:0000313" key="10">
    <source>
        <dbReference type="Proteomes" id="UP000316330"/>
    </source>
</evidence>
<organism evidence="9 10">
    <name type="scientific">Cohnella terricola</name>
    <dbReference type="NCBI Taxonomy" id="1289167"/>
    <lineage>
        <taxon>Bacteria</taxon>
        <taxon>Bacillati</taxon>
        <taxon>Bacillota</taxon>
        <taxon>Bacilli</taxon>
        <taxon>Bacillales</taxon>
        <taxon>Paenibacillaceae</taxon>
        <taxon>Cohnella</taxon>
    </lineage>
</organism>
<keyword evidence="3" id="KW-0645">Protease</keyword>
<dbReference type="GO" id="GO:0016020">
    <property type="term" value="C:membrane"/>
    <property type="evidence" value="ECO:0007669"/>
    <property type="project" value="InterPro"/>
</dbReference>
<protein>
    <recommendedName>
        <fullName evidence="11">Accessory regulator AgrB</fullName>
    </recommendedName>
</protein>
<evidence type="ECO:0000256" key="1">
    <source>
        <dbReference type="ARBA" id="ARBA00022475"/>
    </source>
</evidence>
<evidence type="ECO:0008006" key="11">
    <source>
        <dbReference type="Google" id="ProtNLM"/>
    </source>
</evidence>
<keyword evidence="1" id="KW-1003">Cell membrane</keyword>
<dbReference type="Proteomes" id="UP000316330">
    <property type="component" value="Unassembled WGS sequence"/>
</dbReference>
<evidence type="ECO:0000313" key="9">
    <source>
        <dbReference type="EMBL" id="TVX96497.1"/>
    </source>
</evidence>
<dbReference type="SMART" id="SM00793">
    <property type="entry name" value="AgrB"/>
    <property type="match status" value="1"/>
</dbReference>
<dbReference type="GO" id="GO:0006508">
    <property type="term" value="P:proteolysis"/>
    <property type="evidence" value="ECO:0007669"/>
    <property type="project" value="UniProtKB-KW"/>
</dbReference>
<dbReference type="GO" id="GO:0009372">
    <property type="term" value="P:quorum sensing"/>
    <property type="evidence" value="ECO:0007669"/>
    <property type="project" value="UniProtKB-KW"/>
</dbReference>
<dbReference type="AlphaFoldDB" id="A0A559J9H5"/>
<keyword evidence="4 8" id="KW-0812">Transmembrane</keyword>
<keyword evidence="2" id="KW-0673">Quorum sensing</keyword>
<proteinExistence type="predicted"/>
<keyword evidence="7 8" id="KW-0472">Membrane</keyword>
<reference evidence="9 10" key="1">
    <citation type="submission" date="2019-07" db="EMBL/GenBank/DDBJ databases">
        <authorList>
            <person name="Kim J."/>
        </authorList>
    </citation>
    <scope>NUCLEOTIDE SEQUENCE [LARGE SCALE GENOMIC DNA]</scope>
    <source>
        <strain evidence="9 10">G13</strain>
    </source>
</reference>
<keyword evidence="10" id="KW-1185">Reference proteome</keyword>
<keyword evidence="6 8" id="KW-1133">Transmembrane helix</keyword>
<evidence type="ECO:0000256" key="6">
    <source>
        <dbReference type="ARBA" id="ARBA00022989"/>
    </source>
</evidence>
<dbReference type="InterPro" id="IPR006741">
    <property type="entry name" value="AgrB"/>
</dbReference>
<accession>A0A559J9H5</accession>
<name>A0A559J9H5_9BACL</name>
<feature type="transmembrane region" description="Helical" evidence="8">
    <location>
        <begin position="82"/>
        <end position="99"/>
    </location>
</feature>
<dbReference type="EMBL" id="VNJJ01000016">
    <property type="protein sequence ID" value="TVX96497.1"/>
    <property type="molecule type" value="Genomic_DNA"/>
</dbReference>
<evidence type="ECO:0000256" key="4">
    <source>
        <dbReference type="ARBA" id="ARBA00022692"/>
    </source>
</evidence>
<dbReference type="OrthoDB" id="2666767at2"/>
<evidence type="ECO:0000256" key="2">
    <source>
        <dbReference type="ARBA" id="ARBA00022654"/>
    </source>
</evidence>
<dbReference type="Pfam" id="PF04647">
    <property type="entry name" value="AgrB"/>
    <property type="match status" value="1"/>
</dbReference>
<feature type="transmembrane region" description="Helical" evidence="8">
    <location>
        <begin position="105"/>
        <end position="123"/>
    </location>
</feature>
<gene>
    <name evidence="9" type="ORF">FPZ45_21090</name>
</gene>
<keyword evidence="5" id="KW-0378">Hydrolase</keyword>
<dbReference type="GO" id="GO:0008233">
    <property type="term" value="F:peptidase activity"/>
    <property type="evidence" value="ECO:0007669"/>
    <property type="project" value="UniProtKB-KW"/>
</dbReference>
<feature type="transmembrane region" description="Helical" evidence="8">
    <location>
        <begin position="44"/>
        <end position="70"/>
    </location>
</feature>
<comment type="caution">
    <text evidence="9">The sequence shown here is derived from an EMBL/GenBank/DDBJ whole genome shotgun (WGS) entry which is preliminary data.</text>
</comment>
<sequence>MKRLIDALASKIAVKLKEANPEETASVEVMKFALFGIIHNTLTFATALIVGLCLGQLLETLIAAFSFMILRFVSGGYHFKTPLSCLLFSSFVFVTIPFIPVNDLWFWVINSLTLLLVLIFAPSNIREHIRISEKFFPLFKVISVILVVVSLLLHNPIVTLAFFIQAITLITFRKEVSAS</sequence>
<evidence type="ECO:0000256" key="3">
    <source>
        <dbReference type="ARBA" id="ARBA00022670"/>
    </source>
</evidence>
<evidence type="ECO:0000256" key="7">
    <source>
        <dbReference type="ARBA" id="ARBA00023136"/>
    </source>
</evidence>
<feature type="transmembrane region" description="Helical" evidence="8">
    <location>
        <begin position="135"/>
        <end position="153"/>
    </location>
</feature>
<evidence type="ECO:0000256" key="5">
    <source>
        <dbReference type="ARBA" id="ARBA00022801"/>
    </source>
</evidence>
<evidence type="ECO:0000256" key="8">
    <source>
        <dbReference type="SAM" id="Phobius"/>
    </source>
</evidence>